<accession>A0ACB8S6H0</accession>
<dbReference type="EMBL" id="MU275847">
    <property type="protein sequence ID" value="KAI0052164.1"/>
    <property type="molecule type" value="Genomic_DNA"/>
</dbReference>
<reference evidence="1" key="2">
    <citation type="journal article" date="2022" name="New Phytol.">
        <title>Evolutionary transition to the ectomycorrhizal habit in the genomes of a hyperdiverse lineage of mushroom-forming fungi.</title>
        <authorList>
            <person name="Looney B."/>
            <person name="Miyauchi S."/>
            <person name="Morin E."/>
            <person name="Drula E."/>
            <person name="Courty P.E."/>
            <person name="Kohler A."/>
            <person name="Kuo A."/>
            <person name="LaButti K."/>
            <person name="Pangilinan J."/>
            <person name="Lipzen A."/>
            <person name="Riley R."/>
            <person name="Andreopoulos W."/>
            <person name="He G."/>
            <person name="Johnson J."/>
            <person name="Nolan M."/>
            <person name="Tritt A."/>
            <person name="Barry K.W."/>
            <person name="Grigoriev I.V."/>
            <person name="Nagy L.G."/>
            <person name="Hibbett D."/>
            <person name="Henrissat B."/>
            <person name="Matheny P.B."/>
            <person name="Labbe J."/>
            <person name="Martin F.M."/>
        </authorList>
    </citation>
    <scope>NUCLEOTIDE SEQUENCE</scope>
    <source>
        <strain evidence="1">FP105234-sp</strain>
    </source>
</reference>
<evidence type="ECO:0000313" key="2">
    <source>
        <dbReference type="Proteomes" id="UP000814033"/>
    </source>
</evidence>
<gene>
    <name evidence="1" type="ORF">FA95DRAFT_1553855</name>
</gene>
<dbReference type="Proteomes" id="UP000814033">
    <property type="component" value="Unassembled WGS sequence"/>
</dbReference>
<sequence>MTSADSVLLSAVKVIHIWNGIYLWEYVTTLSFEIEIFTGRRPWRWSFAAYFLARILALGSVILTLIGFNMRTEFNCNAWFRCVLVFSWAAAAASSFLLALRAIAIWGRNRFVMALAGFVWSGNIGAAAYSVSQGHSEWVAAAQTCSIAGTNAFRWSILVNTIEDTLLLVFMIVGVLKKRNHTGLWRMLYFQGLAWVAAAAASEIPAVILLFLNINDGWNLMFQVPHMVIIVIIATRVYRNLFEYIIGESDSRPNSKWSRDAARFRKREGEGVHITVHRTVDVDVDIELSSVEQHGPGEQGDSVDSDVKAVMFSEHPARMSQEELEEHKMKQESYLGI</sequence>
<comment type="caution">
    <text evidence="1">The sequence shown here is derived from an EMBL/GenBank/DDBJ whole genome shotgun (WGS) entry which is preliminary data.</text>
</comment>
<protein>
    <submittedName>
        <fullName evidence="1">Uncharacterized protein</fullName>
    </submittedName>
</protein>
<reference evidence="1" key="1">
    <citation type="submission" date="2021-02" db="EMBL/GenBank/DDBJ databases">
        <authorList>
            <consortium name="DOE Joint Genome Institute"/>
            <person name="Ahrendt S."/>
            <person name="Looney B.P."/>
            <person name="Miyauchi S."/>
            <person name="Morin E."/>
            <person name="Drula E."/>
            <person name="Courty P.E."/>
            <person name="Chicoki N."/>
            <person name="Fauchery L."/>
            <person name="Kohler A."/>
            <person name="Kuo A."/>
            <person name="Labutti K."/>
            <person name="Pangilinan J."/>
            <person name="Lipzen A."/>
            <person name="Riley R."/>
            <person name="Andreopoulos W."/>
            <person name="He G."/>
            <person name="Johnson J."/>
            <person name="Barry K.W."/>
            <person name="Grigoriev I.V."/>
            <person name="Nagy L."/>
            <person name="Hibbett D."/>
            <person name="Henrissat B."/>
            <person name="Matheny P.B."/>
            <person name="Labbe J."/>
            <person name="Martin F."/>
        </authorList>
    </citation>
    <scope>NUCLEOTIDE SEQUENCE</scope>
    <source>
        <strain evidence="1">FP105234-sp</strain>
    </source>
</reference>
<proteinExistence type="predicted"/>
<organism evidence="1 2">
    <name type="scientific">Auriscalpium vulgare</name>
    <dbReference type="NCBI Taxonomy" id="40419"/>
    <lineage>
        <taxon>Eukaryota</taxon>
        <taxon>Fungi</taxon>
        <taxon>Dikarya</taxon>
        <taxon>Basidiomycota</taxon>
        <taxon>Agaricomycotina</taxon>
        <taxon>Agaricomycetes</taxon>
        <taxon>Russulales</taxon>
        <taxon>Auriscalpiaceae</taxon>
        <taxon>Auriscalpium</taxon>
    </lineage>
</organism>
<keyword evidence="2" id="KW-1185">Reference proteome</keyword>
<evidence type="ECO:0000313" key="1">
    <source>
        <dbReference type="EMBL" id="KAI0052164.1"/>
    </source>
</evidence>
<name>A0ACB8S6H0_9AGAM</name>